<organism evidence="6 7">
    <name type="scientific">Clostridium scindens (strain JCM 10418 / VPI 12708)</name>
    <dbReference type="NCBI Taxonomy" id="29347"/>
    <lineage>
        <taxon>Bacteria</taxon>
        <taxon>Bacillati</taxon>
        <taxon>Bacillota</taxon>
        <taxon>Clostridia</taxon>
        <taxon>Lachnospirales</taxon>
        <taxon>Lachnospiraceae</taxon>
    </lineage>
</organism>
<name>A0A844FBE2_CLOSV</name>
<sequence length="295" mass="33259">MNLYHLRYFVTLAHLEHYTKAAEILAITQPSLSHAIASLEKELGVKLFEKEGRNVVLTKCGQAFLTDVERALDMLDSSVNKLQMTGSGEGRIDIVQLRVLSSIIVPGFVKGFLDSKPDKNIDFHFHGSTGMSTDMIQGLKDRKYDVAFCSMLDHEPLIEFVPIARQELVLVVPNGHPLESRDRIDLKETLEYPQIAFSRRSGLRPVIDKLFDKCGGRPEYVYSVEEDQAVAGLAGAGFGIAVVPNMPVLNYMPVKIIQIEKPTWERIFYMATLKNVYQAPVINEFKKYVMEHADL</sequence>
<evidence type="ECO:0000313" key="6">
    <source>
        <dbReference type="EMBL" id="MSS41837.1"/>
    </source>
</evidence>
<dbReference type="PROSITE" id="PS50931">
    <property type="entry name" value="HTH_LYSR"/>
    <property type="match status" value="1"/>
</dbReference>
<dbReference type="SUPFAM" id="SSF46785">
    <property type="entry name" value="Winged helix' DNA-binding domain"/>
    <property type="match status" value="1"/>
</dbReference>
<dbReference type="Pfam" id="PF00126">
    <property type="entry name" value="HTH_1"/>
    <property type="match status" value="1"/>
</dbReference>
<feature type="domain" description="HTH lysR-type" evidence="5">
    <location>
        <begin position="1"/>
        <end position="58"/>
    </location>
</feature>
<keyword evidence="2" id="KW-0805">Transcription regulation</keyword>
<dbReference type="FunFam" id="1.10.10.10:FF:000001">
    <property type="entry name" value="LysR family transcriptional regulator"/>
    <property type="match status" value="1"/>
</dbReference>
<dbReference type="InterPro" id="IPR005119">
    <property type="entry name" value="LysR_subst-bd"/>
</dbReference>
<dbReference type="RefSeq" id="WP_025643591.1">
    <property type="nucleotide sequence ID" value="NZ_CAMAAA010000008.1"/>
</dbReference>
<dbReference type="PRINTS" id="PR00039">
    <property type="entry name" value="HTHLYSR"/>
</dbReference>
<accession>A0A844FBE2</accession>
<proteinExistence type="inferred from homology"/>
<reference evidence="6 7" key="1">
    <citation type="submission" date="2019-08" db="EMBL/GenBank/DDBJ databases">
        <title>In-depth cultivation of the pig gut microbiome towards novel bacterial diversity and tailored functional studies.</title>
        <authorList>
            <person name="Wylensek D."/>
            <person name="Hitch T.C.A."/>
            <person name="Clavel T."/>
        </authorList>
    </citation>
    <scope>NUCLEOTIDE SEQUENCE [LARGE SCALE GENOMIC DNA]</scope>
    <source>
        <strain evidence="6 7">BL-389-WT-3D</strain>
    </source>
</reference>
<gene>
    <name evidence="6" type="ORF">FYJ37_16260</name>
</gene>
<comment type="similarity">
    <text evidence="1">Belongs to the LysR transcriptional regulatory family.</text>
</comment>
<dbReference type="PANTHER" id="PTHR30346">
    <property type="entry name" value="TRANSCRIPTIONAL DUAL REGULATOR HCAR-RELATED"/>
    <property type="match status" value="1"/>
</dbReference>
<protein>
    <submittedName>
        <fullName evidence="6">LysR family transcriptional regulator</fullName>
    </submittedName>
</protein>
<evidence type="ECO:0000313" key="7">
    <source>
        <dbReference type="Proteomes" id="UP000462363"/>
    </source>
</evidence>
<dbReference type="InterPro" id="IPR036388">
    <property type="entry name" value="WH-like_DNA-bd_sf"/>
</dbReference>
<evidence type="ECO:0000256" key="2">
    <source>
        <dbReference type="ARBA" id="ARBA00023015"/>
    </source>
</evidence>
<keyword evidence="3" id="KW-0238">DNA-binding</keyword>
<dbReference type="PANTHER" id="PTHR30346:SF28">
    <property type="entry name" value="HTH-TYPE TRANSCRIPTIONAL REGULATOR CYNR"/>
    <property type="match status" value="1"/>
</dbReference>
<dbReference type="AlphaFoldDB" id="A0A844FBE2"/>
<evidence type="ECO:0000256" key="4">
    <source>
        <dbReference type="ARBA" id="ARBA00023163"/>
    </source>
</evidence>
<evidence type="ECO:0000256" key="3">
    <source>
        <dbReference type="ARBA" id="ARBA00023125"/>
    </source>
</evidence>
<dbReference type="InterPro" id="IPR036390">
    <property type="entry name" value="WH_DNA-bd_sf"/>
</dbReference>
<evidence type="ECO:0000259" key="5">
    <source>
        <dbReference type="PROSITE" id="PS50931"/>
    </source>
</evidence>
<dbReference type="Gene3D" id="1.10.10.10">
    <property type="entry name" value="Winged helix-like DNA-binding domain superfamily/Winged helix DNA-binding domain"/>
    <property type="match status" value="1"/>
</dbReference>
<dbReference type="SUPFAM" id="SSF53850">
    <property type="entry name" value="Periplasmic binding protein-like II"/>
    <property type="match status" value="1"/>
</dbReference>
<dbReference type="GO" id="GO:0003677">
    <property type="term" value="F:DNA binding"/>
    <property type="evidence" value="ECO:0007669"/>
    <property type="project" value="UniProtKB-KW"/>
</dbReference>
<dbReference type="GO" id="GO:0032993">
    <property type="term" value="C:protein-DNA complex"/>
    <property type="evidence" value="ECO:0007669"/>
    <property type="project" value="TreeGrafter"/>
</dbReference>
<dbReference type="Gene3D" id="3.40.190.290">
    <property type="match status" value="1"/>
</dbReference>
<dbReference type="EMBL" id="VUMB01000054">
    <property type="protein sequence ID" value="MSS41837.1"/>
    <property type="molecule type" value="Genomic_DNA"/>
</dbReference>
<dbReference type="InterPro" id="IPR000847">
    <property type="entry name" value="LysR_HTH_N"/>
</dbReference>
<dbReference type="Proteomes" id="UP000462363">
    <property type="component" value="Unassembled WGS sequence"/>
</dbReference>
<dbReference type="GO" id="GO:0003700">
    <property type="term" value="F:DNA-binding transcription factor activity"/>
    <property type="evidence" value="ECO:0007669"/>
    <property type="project" value="InterPro"/>
</dbReference>
<dbReference type="Pfam" id="PF03466">
    <property type="entry name" value="LysR_substrate"/>
    <property type="match status" value="1"/>
</dbReference>
<dbReference type="CDD" id="cd08434">
    <property type="entry name" value="PBP2_GltC_like"/>
    <property type="match status" value="1"/>
</dbReference>
<evidence type="ECO:0000256" key="1">
    <source>
        <dbReference type="ARBA" id="ARBA00009437"/>
    </source>
</evidence>
<comment type="caution">
    <text evidence="6">The sequence shown here is derived from an EMBL/GenBank/DDBJ whole genome shotgun (WGS) entry which is preliminary data.</text>
</comment>
<keyword evidence="4" id="KW-0804">Transcription</keyword>